<dbReference type="OrthoDB" id="329272at2759"/>
<evidence type="ECO:0000313" key="2">
    <source>
        <dbReference type="EMBL" id="KAF2735654.1"/>
    </source>
</evidence>
<dbReference type="Proteomes" id="UP000799444">
    <property type="component" value="Unassembled WGS sequence"/>
</dbReference>
<protein>
    <submittedName>
        <fullName evidence="2">Uncharacterized protein</fullName>
    </submittedName>
</protein>
<dbReference type="Gene3D" id="3.40.630.30">
    <property type="match status" value="1"/>
</dbReference>
<organism evidence="2 3">
    <name type="scientific">Polyplosphaeria fusca</name>
    <dbReference type="NCBI Taxonomy" id="682080"/>
    <lineage>
        <taxon>Eukaryota</taxon>
        <taxon>Fungi</taxon>
        <taxon>Dikarya</taxon>
        <taxon>Ascomycota</taxon>
        <taxon>Pezizomycotina</taxon>
        <taxon>Dothideomycetes</taxon>
        <taxon>Pleosporomycetidae</taxon>
        <taxon>Pleosporales</taxon>
        <taxon>Tetraplosphaeriaceae</taxon>
        <taxon>Polyplosphaeria</taxon>
    </lineage>
</organism>
<keyword evidence="3" id="KW-1185">Reference proteome</keyword>
<accession>A0A9P4QZB8</accession>
<feature type="region of interest" description="Disordered" evidence="1">
    <location>
        <begin position="79"/>
        <end position="151"/>
    </location>
</feature>
<gene>
    <name evidence="2" type="ORF">EJ04DRAFT_464400</name>
</gene>
<proteinExistence type="predicted"/>
<evidence type="ECO:0000313" key="3">
    <source>
        <dbReference type="Proteomes" id="UP000799444"/>
    </source>
</evidence>
<evidence type="ECO:0000256" key="1">
    <source>
        <dbReference type="SAM" id="MobiDB-lite"/>
    </source>
</evidence>
<name>A0A9P4QZB8_9PLEO</name>
<dbReference type="SUPFAM" id="SSF55729">
    <property type="entry name" value="Acyl-CoA N-acyltransferases (Nat)"/>
    <property type="match status" value="1"/>
</dbReference>
<dbReference type="InterPro" id="IPR016181">
    <property type="entry name" value="Acyl_CoA_acyltransferase"/>
</dbReference>
<comment type="caution">
    <text evidence="2">The sequence shown here is derived from an EMBL/GenBank/DDBJ whole genome shotgun (WGS) entry which is preliminary data.</text>
</comment>
<reference evidence="2" key="1">
    <citation type="journal article" date="2020" name="Stud. Mycol.">
        <title>101 Dothideomycetes genomes: a test case for predicting lifestyles and emergence of pathogens.</title>
        <authorList>
            <person name="Haridas S."/>
            <person name="Albert R."/>
            <person name="Binder M."/>
            <person name="Bloem J."/>
            <person name="Labutti K."/>
            <person name="Salamov A."/>
            <person name="Andreopoulos B."/>
            <person name="Baker S."/>
            <person name="Barry K."/>
            <person name="Bills G."/>
            <person name="Bluhm B."/>
            <person name="Cannon C."/>
            <person name="Castanera R."/>
            <person name="Culley D."/>
            <person name="Daum C."/>
            <person name="Ezra D."/>
            <person name="Gonzalez J."/>
            <person name="Henrissat B."/>
            <person name="Kuo A."/>
            <person name="Liang C."/>
            <person name="Lipzen A."/>
            <person name="Lutzoni F."/>
            <person name="Magnuson J."/>
            <person name="Mondo S."/>
            <person name="Nolan M."/>
            <person name="Ohm R."/>
            <person name="Pangilinan J."/>
            <person name="Park H.-J."/>
            <person name="Ramirez L."/>
            <person name="Alfaro M."/>
            <person name="Sun H."/>
            <person name="Tritt A."/>
            <person name="Yoshinaga Y."/>
            <person name="Zwiers L.-H."/>
            <person name="Turgeon B."/>
            <person name="Goodwin S."/>
            <person name="Spatafora J."/>
            <person name="Crous P."/>
            <person name="Grigoriev I."/>
        </authorList>
    </citation>
    <scope>NUCLEOTIDE SEQUENCE</scope>
    <source>
        <strain evidence="2">CBS 125425</strain>
    </source>
</reference>
<dbReference type="EMBL" id="ML996133">
    <property type="protein sequence ID" value="KAF2735654.1"/>
    <property type="molecule type" value="Genomic_DNA"/>
</dbReference>
<dbReference type="AlphaFoldDB" id="A0A9P4QZB8"/>
<sequence length="278" mass="30987">MASFGGTEFLSMLSPQLLKDWDNTKPYNEQASSIPQIFKDAMAVREEVYGEQGVPLEAEFDEDDPRSWHWVVYASVASTSSPPPDTFRADGPVSKAEDARRASATGQRVAVGTIRLIPPPHAPNKYAQHDKHSDAGPPPGGNVDGDVAKSHPKEPYVKLGRLAVLEPYRALGLSQLLINTALEYASKHPENIQPPPSPTLLEQASQQGKHVEESYIWKGLTMVHAQTSVAKLWKKYGFSEELVDEHGKVETAKEEHWWEEGIEHLGMWRRLKVDHGRL</sequence>
<dbReference type="CDD" id="cd04301">
    <property type="entry name" value="NAT_SF"/>
    <property type="match status" value="1"/>
</dbReference>